<dbReference type="Pfam" id="PF10592">
    <property type="entry name" value="AIPR"/>
    <property type="match status" value="1"/>
</dbReference>
<comment type="caution">
    <text evidence="2">The sequence shown here is derived from an EMBL/GenBank/DDBJ whole genome shotgun (WGS) entry which is preliminary data.</text>
</comment>
<sequence>MDRITKSLLEDFSIVMELEIKEQSKLFEMFSAYSIISKVHNEKFELEDVVGGNGGDCGIDGLAIIVSGIMINSIEEIEDLIERSGSISEVNFLLIQSKTSSSFNGGEIRTFGDGVVDFFSENPTLVRNEFIKKRAKIVEYIISKAARIKKMTCEMFYVTTGKWINDQNLISRITRIKEDLEDLHLFKQVKFTPIDAREIQKYYKQTQEKVSATINFPNKVLLPEIEGVNEAYIGTLEIKEFLNLIEDDLGNINRSVFYDNVRDYQGENDVNESISKTVQSEKSNRLAVLNNGVTIVAKSLNVARNDLTLGDYQIVNGCQTSHVIYNYKEDINRLISLPVKVIGTENEDVISEIIIANNSQTEVKKEELMALSDFQKRLELFYNAINEPKKRLYYERRSRQYDAVPNIEKVRIVTISSQIKCFASMFLDRPHLASRFYGKLLEQLSEFAFVSDHELMPYYTSSFALYKLEFYFRNKSLDSKFRKFKYHLLMMLRYYISTEQAPFNSKKINKECERINKELYSVNLLTLFRELTSVIENVVDDVESTEITKRQSLNEQLIKKVVELRKGSITSV</sequence>
<evidence type="ECO:0000313" key="3">
    <source>
        <dbReference type="Proteomes" id="UP000094580"/>
    </source>
</evidence>
<accession>A0ABX2ZSR0</accession>
<proteinExistence type="predicted"/>
<dbReference type="RefSeq" id="WP_069034274.1">
    <property type="nucleotide sequence ID" value="NZ_MDKC01000023.1"/>
</dbReference>
<organism evidence="2 3">
    <name type="scientific">Gottfriedia luciferensis</name>
    <dbReference type="NCBI Taxonomy" id="178774"/>
    <lineage>
        <taxon>Bacteria</taxon>
        <taxon>Bacillati</taxon>
        <taxon>Bacillota</taxon>
        <taxon>Bacilli</taxon>
        <taxon>Bacillales</taxon>
        <taxon>Bacillaceae</taxon>
        <taxon>Gottfriedia</taxon>
    </lineage>
</organism>
<evidence type="ECO:0000259" key="1">
    <source>
        <dbReference type="Pfam" id="PF10592"/>
    </source>
</evidence>
<gene>
    <name evidence="2" type="ORF">BED47_07635</name>
</gene>
<dbReference type="EMBL" id="MDKC01000023">
    <property type="protein sequence ID" value="ODG91514.1"/>
    <property type="molecule type" value="Genomic_DNA"/>
</dbReference>
<evidence type="ECO:0000313" key="2">
    <source>
        <dbReference type="EMBL" id="ODG91514.1"/>
    </source>
</evidence>
<dbReference type="InterPro" id="IPR018891">
    <property type="entry name" value="AIPR_C"/>
</dbReference>
<feature type="domain" description="Abortive phage infection protein C-terminal" evidence="1">
    <location>
        <begin position="257"/>
        <end position="535"/>
    </location>
</feature>
<reference evidence="2 3" key="1">
    <citation type="submission" date="2016-07" db="EMBL/GenBank/DDBJ databases">
        <authorList>
            <person name="Townsley L."/>
            <person name="Shank E.A."/>
        </authorList>
    </citation>
    <scope>NUCLEOTIDE SEQUENCE [LARGE SCALE GENOMIC DNA]</scope>
    <source>
        <strain evidence="2 3">CH01</strain>
    </source>
</reference>
<protein>
    <recommendedName>
        <fullName evidence="1">Abortive phage infection protein C-terminal domain-containing protein</fullName>
    </recommendedName>
</protein>
<dbReference type="Proteomes" id="UP000094580">
    <property type="component" value="Unassembled WGS sequence"/>
</dbReference>
<name>A0ABX2ZSR0_9BACI</name>
<keyword evidence="3" id="KW-1185">Reference proteome</keyword>